<protein>
    <submittedName>
        <fullName evidence="1">Uncharacterized protein</fullName>
    </submittedName>
</protein>
<evidence type="ECO:0000313" key="1">
    <source>
        <dbReference type="EMBL" id="GFQ84150.1"/>
    </source>
</evidence>
<reference evidence="1" key="1">
    <citation type="submission" date="2020-07" db="EMBL/GenBank/DDBJ databases">
        <title>Multicomponent nature underlies the extraordinary mechanical properties of spider dragline silk.</title>
        <authorList>
            <person name="Kono N."/>
            <person name="Nakamura H."/>
            <person name="Mori M."/>
            <person name="Yoshida Y."/>
            <person name="Ohtoshi R."/>
            <person name="Malay A.D."/>
            <person name="Moran D.A.P."/>
            <person name="Tomita M."/>
            <person name="Numata K."/>
            <person name="Arakawa K."/>
        </authorList>
    </citation>
    <scope>NUCLEOTIDE SEQUENCE</scope>
</reference>
<dbReference type="Pfam" id="PF03564">
    <property type="entry name" value="DUF1759"/>
    <property type="match status" value="1"/>
</dbReference>
<name>A0A8X6IW65_TRICU</name>
<accession>A0A8X6IW65</accession>
<evidence type="ECO:0000313" key="2">
    <source>
        <dbReference type="Proteomes" id="UP000887116"/>
    </source>
</evidence>
<proteinExistence type="predicted"/>
<comment type="caution">
    <text evidence="1">The sequence shown here is derived from an EMBL/GenBank/DDBJ whole genome shotgun (WGS) entry which is preliminary data.</text>
</comment>
<dbReference type="InterPro" id="IPR005312">
    <property type="entry name" value="DUF1759"/>
</dbReference>
<gene>
    <name evidence="1" type="primary">AVEN_111054_1</name>
    <name evidence="1" type="ORF">TNCT_5301</name>
</gene>
<dbReference type="OrthoDB" id="6431421at2759"/>
<dbReference type="AlphaFoldDB" id="A0A8X6IW65"/>
<dbReference type="EMBL" id="BMAO01032726">
    <property type="protein sequence ID" value="GFQ84150.1"/>
    <property type="molecule type" value="Genomic_DNA"/>
</dbReference>
<dbReference type="PANTHER" id="PTHR22954:SF3">
    <property type="entry name" value="PROTEIN CBG08539"/>
    <property type="match status" value="1"/>
</dbReference>
<dbReference type="PANTHER" id="PTHR22954">
    <property type="entry name" value="RETROVIRAL PROTEASE-RELATED"/>
    <property type="match status" value="1"/>
</dbReference>
<sequence>MDIEALKRFRAPVTKLIDKEKQLENFDKEITILTKIDDLEKEIEKQQEYRDTIITCKVRVNKILNKKETDSRNAPNASSRSEQQYSSLKLPQLQIPQFDGNILKFGDFYSQFEAAIHNNSNLSDVEKFNYLKSYLTHEAEIAIRGLTLSANNYTIALNIIKEQFGRKDIIIDSYMSKLLHLNPVRKSYDVTNLRKLYSECEIHIRGLENNGVNANTYGSPCCIQ</sequence>
<keyword evidence="2" id="KW-1185">Reference proteome</keyword>
<dbReference type="Proteomes" id="UP000887116">
    <property type="component" value="Unassembled WGS sequence"/>
</dbReference>
<organism evidence="1 2">
    <name type="scientific">Trichonephila clavata</name>
    <name type="common">Joro spider</name>
    <name type="synonym">Nephila clavata</name>
    <dbReference type="NCBI Taxonomy" id="2740835"/>
    <lineage>
        <taxon>Eukaryota</taxon>
        <taxon>Metazoa</taxon>
        <taxon>Ecdysozoa</taxon>
        <taxon>Arthropoda</taxon>
        <taxon>Chelicerata</taxon>
        <taxon>Arachnida</taxon>
        <taxon>Araneae</taxon>
        <taxon>Araneomorphae</taxon>
        <taxon>Entelegynae</taxon>
        <taxon>Araneoidea</taxon>
        <taxon>Nephilidae</taxon>
        <taxon>Trichonephila</taxon>
    </lineage>
</organism>